<evidence type="ECO:0000313" key="3">
    <source>
        <dbReference type="Proteomes" id="UP001500752"/>
    </source>
</evidence>
<feature type="domain" description="Lipoprotein LpqB N-terminal" evidence="1">
    <location>
        <begin position="38"/>
        <end position="148"/>
    </location>
</feature>
<evidence type="ECO:0000313" key="2">
    <source>
        <dbReference type="EMBL" id="GAA3667519.1"/>
    </source>
</evidence>
<sequence length="154" mass="16355">MNATPKKPDRVLVAIVAAVAALVVLSLVLVFARGEPAPLDEASPEGVVQRYAVAVIDGDEATALTYLTEAARKNCQRTDYPATEDLRVALVSTTVREDTADVKVSLVTSADGGPFGPSEYSYDDVFDLAKVDGRWLIDTAPWQLAICTSGTVTP</sequence>
<gene>
    <name evidence="2" type="ORF">GCM10023081_02770</name>
</gene>
<comment type="caution">
    <text evidence="2">The sequence shown here is derived from an EMBL/GenBank/DDBJ whole genome shotgun (WGS) entry which is preliminary data.</text>
</comment>
<dbReference type="InterPro" id="IPR032710">
    <property type="entry name" value="NTF2-like_dom_sf"/>
</dbReference>
<dbReference type="EMBL" id="BAABEO010000004">
    <property type="protein sequence ID" value="GAA3667519.1"/>
    <property type="molecule type" value="Genomic_DNA"/>
</dbReference>
<accession>A0ABP7BQW5</accession>
<protein>
    <recommendedName>
        <fullName evidence="1">Lipoprotein LpqB N-terminal domain-containing protein</fullName>
    </recommendedName>
</protein>
<dbReference type="SUPFAM" id="SSF54427">
    <property type="entry name" value="NTF2-like"/>
    <property type="match status" value="1"/>
</dbReference>
<reference evidence="3" key="1">
    <citation type="journal article" date="2019" name="Int. J. Syst. Evol. Microbiol.">
        <title>The Global Catalogue of Microorganisms (GCM) 10K type strain sequencing project: providing services to taxonomists for standard genome sequencing and annotation.</title>
        <authorList>
            <consortium name="The Broad Institute Genomics Platform"/>
            <consortium name="The Broad Institute Genome Sequencing Center for Infectious Disease"/>
            <person name="Wu L."/>
            <person name="Ma J."/>
        </authorList>
    </citation>
    <scope>NUCLEOTIDE SEQUENCE [LARGE SCALE GENOMIC DNA]</scope>
    <source>
        <strain evidence="3">JCM 30742</strain>
    </source>
</reference>
<organism evidence="2 3">
    <name type="scientific">Arthrobacter ginkgonis</name>
    <dbReference type="NCBI Taxonomy" id="1630594"/>
    <lineage>
        <taxon>Bacteria</taxon>
        <taxon>Bacillati</taxon>
        <taxon>Actinomycetota</taxon>
        <taxon>Actinomycetes</taxon>
        <taxon>Micrococcales</taxon>
        <taxon>Micrococcaceae</taxon>
        <taxon>Arthrobacter</taxon>
    </lineage>
</organism>
<keyword evidence="3" id="KW-1185">Reference proteome</keyword>
<proteinExistence type="predicted"/>
<dbReference type="Pfam" id="PF25976">
    <property type="entry name" value="LpqB_N"/>
    <property type="match status" value="1"/>
</dbReference>
<name>A0ABP7BQW5_9MICC</name>
<dbReference type="InterPro" id="IPR059026">
    <property type="entry name" value="LpqB_N"/>
</dbReference>
<dbReference type="Proteomes" id="UP001500752">
    <property type="component" value="Unassembled WGS sequence"/>
</dbReference>
<evidence type="ECO:0000259" key="1">
    <source>
        <dbReference type="Pfam" id="PF25976"/>
    </source>
</evidence>
<dbReference type="RefSeq" id="WP_345147905.1">
    <property type="nucleotide sequence ID" value="NZ_BAABEO010000004.1"/>
</dbReference>